<proteinExistence type="predicted"/>
<reference evidence="2" key="2">
    <citation type="submission" date="2015-01" db="EMBL/GenBank/DDBJ databases">
        <title>Evolutionary Origins and Diversification of the Mycorrhizal Mutualists.</title>
        <authorList>
            <consortium name="DOE Joint Genome Institute"/>
            <consortium name="Mycorrhizal Genomics Consortium"/>
            <person name="Kohler A."/>
            <person name="Kuo A."/>
            <person name="Nagy L.G."/>
            <person name="Floudas D."/>
            <person name="Copeland A."/>
            <person name="Barry K.W."/>
            <person name="Cichocki N."/>
            <person name="Veneault-Fourrey C."/>
            <person name="LaButti K."/>
            <person name="Lindquist E.A."/>
            <person name="Lipzen A."/>
            <person name="Lundell T."/>
            <person name="Morin E."/>
            <person name="Murat C."/>
            <person name="Riley R."/>
            <person name="Ohm R."/>
            <person name="Sun H."/>
            <person name="Tunlid A."/>
            <person name="Henrissat B."/>
            <person name="Grigoriev I.V."/>
            <person name="Hibbett D.S."/>
            <person name="Martin F."/>
        </authorList>
    </citation>
    <scope>NUCLEOTIDE SEQUENCE [LARGE SCALE GENOMIC DNA]</scope>
    <source>
        <strain evidence="2">Marx 270</strain>
    </source>
</reference>
<keyword evidence="2" id="KW-1185">Reference proteome</keyword>
<organism evidence="1 2">
    <name type="scientific">Pisolithus tinctorius Marx 270</name>
    <dbReference type="NCBI Taxonomy" id="870435"/>
    <lineage>
        <taxon>Eukaryota</taxon>
        <taxon>Fungi</taxon>
        <taxon>Dikarya</taxon>
        <taxon>Basidiomycota</taxon>
        <taxon>Agaricomycotina</taxon>
        <taxon>Agaricomycetes</taxon>
        <taxon>Agaricomycetidae</taxon>
        <taxon>Boletales</taxon>
        <taxon>Sclerodermatineae</taxon>
        <taxon>Pisolithaceae</taxon>
        <taxon>Pisolithus</taxon>
    </lineage>
</organism>
<dbReference type="Proteomes" id="UP000054217">
    <property type="component" value="Unassembled WGS sequence"/>
</dbReference>
<gene>
    <name evidence="1" type="ORF">M404DRAFT_1004918</name>
</gene>
<protein>
    <submittedName>
        <fullName evidence="1">Uncharacterized protein</fullName>
    </submittedName>
</protein>
<reference evidence="1 2" key="1">
    <citation type="submission" date="2014-04" db="EMBL/GenBank/DDBJ databases">
        <authorList>
            <consortium name="DOE Joint Genome Institute"/>
            <person name="Kuo A."/>
            <person name="Kohler A."/>
            <person name="Costa M.D."/>
            <person name="Nagy L.G."/>
            <person name="Floudas D."/>
            <person name="Copeland A."/>
            <person name="Barry K.W."/>
            <person name="Cichocki N."/>
            <person name="Veneault-Fourrey C."/>
            <person name="LaButti K."/>
            <person name="Lindquist E.A."/>
            <person name="Lipzen A."/>
            <person name="Lundell T."/>
            <person name="Morin E."/>
            <person name="Murat C."/>
            <person name="Sun H."/>
            <person name="Tunlid A."/>
            <person name="Henrissat B."/>
            <person name="Grigoriev I.V."/>
            <person name="Hibbett D.S."/>
            <person name="Martin F."/>
            <person name="Nordberg H.P."/>
            <person name="Cantor M.N."/>
            <person name="Hua S.X."/>
        </authorList>
    </citation>
    <scope>NUCLEOTIDE SEQUENCE [LARGE SCALE GENOMIC DNA]</scope>
    <source>
        <strain evidence="1 2">Marx 270</strain>
    </source>
</reference>
<dbReference type="EMBL" id="KN832007">
    <property type="protein sequence ID" value="KIN99256.1"/>
    <property type="molecule type" value="Genomic_DNA"/>
</dbReference>
<accession>A0A0C3JP41</accession>
<name>A0A0C3JP41_PISTI</name>
<dbReference type="InParanoid" id="A0A0C3JP41"/>
<sequence>MFDGRVKAVSLQTCIRWHLHDTSEPLGSKCRHGRVSGYDGKKWQRDGRTYYACSLAPQNRIILKPM</sequence>
<dbReference type="HOGENOM" id="CLU_2838239_0_0_1"/>
<evidence type="ECO:0000313" key="1">
    <source>
        <dbReference type="EMBL" id="KIN99256.1"/>
    </source>
</evidence>
<feature type="non-terminal residue" evidence="1">
    <location>
        <position position="66"/>
    </location>
</feature>
<evidence type="ECO:0000313" key="2">
    <source>
        <dbReference type="Proteomes" id="UP000054217"/>
    </source>
</evidence>
<dbReference type="AlphaFoldDB" id="A0A0C3JP41"/>